<keyword evidence="3" id="KW-1185">Reference proteome</keyword>
<evidence type="ECO:0000256" key="1">
    <source>
        <dbReference type="SAM" id="MobiDB-lite"/>
    </source>
</evidence>
<dbReference type="AlphaFoldDB" id="A0A9P0AD64"/>
<sequence>MRTYANGRCWEGRGNSVGKAGRSVAQECEKKDPSLVGYCRRFRLHKNKCSCHPIDDLPFRLRIRLQWLLRACHGSVDRFTGEVGPYTRRLLYRYNSEVIQAGVPQPFPMLYNPRKIPVRQQRRRKRTGHPLVANLVHPHPSGTGPVYLPQPVASHGVLPQPVPPHGVMPQSVPAHGQLPHPVPPQGHPPGTAPSTVPGKKKQGRLARFWFGPDETGTVPQKKKQSRWSRFWFGPEKKGT</sequence>
<dbReference type="EMBL" id="OU963865">
    <property type="protein sequence ID" value="CAH0389262.1"/>
    <property type="molecule type" value="Genomic_DNA"/>
</dbReference>
<name>A0A9P0AD64_BEMTA</name>
<feature type="region of interest" description="Disordered" evidence="1">
    <location>
        <begin position="164"/>
        <end position="239"/>
    </location>
</feature>
<organism evidence="2 3">
    <name type="scientific">Bemisia tabaci</name>
    <name type="common">Sweetpotato whitefly</name>
    <name type="synonym">Aleurodes tabaci</name>
    <dbReference type="NCBI Taxonomy" id="7038"/>
    <lineage>
        <taxon>Eukaryota</taxon>
        <taxon>Metazoa</taxon>
        <taxon>Ecdysozoa</taxon>
        <taxon>Arthropoda</taxon>
        <taxon>Hexapoda</taxon>
        <taxon>Insecta</taxon>
        <taxon>Pterygota</taxon>
        <taxon>Neoptera</taxon>
        <taxon>Paraneoptera</taxon>
        <taxon>Hemiptera</taxon>
        <taxon>Sternorrhyncha</taxon>
        <taxon>Aleyrodoidea</taxon>
        <taxon>Aleyrodidae</taxon>
        <taxon>Aleyrodinae</taxon>
        <taxon>Bemisia</taxon>
    </lineage>
</organism>
<reference evidence="2" key="1">
    <citation type="submission" date="2021-12" db="EMBL/GenBank/DDBJ databases">
        <authorList>
            <person name="King R."/>
        </authorList>
    </citation>
    <scope>NUCLEOTIDE SEQUENCE</scope>
</reference>
<gene>
    <name evidence="2" type="ORF">BEMITA_LOCUS8109</name>
</gene>
<proteinExistence type="predicted"/>
<feature type="compositionally biased region" description="Pro residues" evidence="1">
    <location>
        <begin position="180"/>
        <end position="191"/>
    </location>
</feature>
<accession>A0A9P0AD64</accession>
<protein>
    <submittedName>
        <fullName evidence="2">Uncharacterized protein</fullName>
    </submittedName>
</protein>
<evidence type="ECO:0000313" key="3">
    <source>
        <dbReference type="Proteomes" id="UP001152759"/>
    </source>
</evidence>
<evidence type="ECO:0000313" key="2">
    <source>
        <dbReference type="EMBL" id="CAH0389262.1"/>
    </source>
</evidence>
<dbReference type="Proteomes" id="UP001152759">
    <property type="component" value="Chromosome 4"/>
</dbReference>